<dbReference type="NCBIfam" id="TIGR00971">
    <property type="entry name" value="3a0106s03"/>
    <property type="match status" value="1"/>
</dbReference>
<dbReference type="SUPFAM" id="SSF53850">
    <property type="entry name" value="Periplasmic binding protein-like II"/>
    <property type="match status" value="1"/>
</dbReference>
<evidence type="ECO:0000256" key="3">
    <source>
        <dbReference type="ARBA" id="ARBA00022448"/>
    </source>
</evidence>
<keyword evidence="7" id="KW-1185">Reference proteome</keyword>
<dbReference type="CDD" id="cd01005">
    <property type="entry name" value="PBP2_CysP"/>
    <property type="match status" value="1"/>
</dbReference>
<evidence type="ECO:0000313" key="6">
    <source>
        <dbReference type="EMBL" id="SUP43849.1"/>
    </source>
</evidence>
<dbReference type="GO" id="GO:0042597">
    <property type="term" value="C:periplasmic space"/>
    <property type="evidence" value="ECO:0007669"/>
    <property type="project" value="UniProtKB-SubCell"/>
</dbReference>
<proteinExistence type="inferred from homology"/>
<organism evidence="6 7">
    <name type="scientific">Veillonella criceti</name>
    <dbReference type="NCBI Taxonomy" id="103891"/>
    <lineage>
        <taxon>Bacteria</taxon>
        <taxon>Bacillati</taxon>
        <taxon>Bacillota</taxon>
        <taxon>Negativicutes</taxon>
        <taxon>Veillonellales</taxon>
        <taxon>Veillonellaceae</taxon>
        <taxon>Veillonella</taxon>
    </lineage>
</organism>
<dbReference type="Pfam" id="PF13531">
    <property type="entry name" value="SBP_bac_11"/>
    <property type="match status" value="1"/>
</dbReference>
<dbReference type="AlphaFoldDB" id="A0A380NLQ0"/>
<comment type="similarity">
    <text evidence="2">Belongs to the prokaryotic sulfate-binding protein family.</text>
</comment>
<evidence type="ECO:0000313" key="7">
    <source>
        <dbReference type="Proteomes" id="UP000255367"/>
    </source>
</evidence>
<evidence type="ECO:0000256" key="1">
    <source>
        <dbReference type="ARBA" id="ARBA00004418"/>
    </source>
</evidence>
<dbReference type="EMBL" id="UHIO01000001">
    <property type="protein sequence ID" value="SUP43849.1"/>
    <property type="molecule type" value="Genomic_DNA"/>
</dbReference>
<keyword evidence="5" id="KW-0574">Periplasm</keyword>
<evidence type="ECO:0000256" key="4">
    <source>
        <dbReference type="ARBA" id="ARBA00022729"/>
    </source>
</evidence>
<evidence type="ECO:0000256" key="5">
    <source>
        <dbReference type="ARBA" id="ARBA00022764"/>
    </source>
</evidence>
<name>A0A380NLQ0_9FIRM</name>
<accession>A0A380NLQ0</accession>
<dbReference type="GO" id="GO:1902358">
    <property type="term" value="P:sulfate transmembrane transport"/>
    <property type="evidence" value="ECO:0007669"/>
    <property type="project" value="InterPro"/>
</dbReference>
<dbReference type="PANTHER" id="PTHR30368:SF2">
    <property type="entry name" value="SULFATE-BINDING PROTEIN"/>
    <property type="match status" value="1"/>
</dbReference>
<evidence type="ECO:0000256" key="2">
    <source>
        <dbReference type="ARBA" id="ARBA00006099"/>
    </source>
</evidence>
<reference evidence="6 7" key="1">
    <citation type="submission" date="2018-06" db="EMBL/GenBank/DDBJ databases">
        <authorList>
            <consortium name="Pathogen Informatics"/>
            <person name="Doyle S."/>
        </authorList>
    </citation>
    <scope>NUCLEOTIDE SEQUENCE [LARGE SCALE GENOMIC DNA]</scope>
    <source>
        <strain evidence="6 7">NCTC12020</strain>
    </source>
</reference>
<protein>
    <submittedName>
        <fullName evidence="6">Sulfate starvation-induced protein 2</fullName>
    </submittedName>
</protein>
<dbReference type="Proteomes" id="UP000255367">
    <property type="component" value="Unassembled WGS sequence"/>
</dbReference>
<dbReference type="GO" id="GO:0140104">
    <property type="term" value="F:molecular carrier activity"/>
    <property type="evidence" value="ECO:0007669"/>
    <property type="project" value="InterPro"/>
</dbReference>
<keyword evidence="3" id="KW-0813">Transport</keyword>
<comment type="subcellular location">
    <subcellularLocation>
        <location evidence="1">Periplasm</location>
    </subcellularLocation>
</comment>
<sequence>MKRRGWYLLLSVGIVGAMLWGTEYAFSSHEEEAVTTLTNVSYDPTREFYEAYNADFAAYYKARTGKDVVIHQSHGGSGNQARAVVEGFDADIVTLALAQDVNLLQKVHLLDPNWESDLPNYSAPYTSTVVFLVRKGNPLQIHDWNDLIKPGIRLIAPDPKSSGGACWIFLAAYAYGAGTSDDDTQATKFVKQLYENVAVMDAGARAATTTFVENKQGDVLLAWENEAKQILAHYPGEYEIVMPSVSIVAEPSVAVVAEIAKKRGTYEIAYEYLSHLYEPNSQRLIAKYGFRPTDSTIMAEVANEYPMPQRMVTIRDFGGWSAAYERFFIDGALFDTIRDE</sequence>
<dbReference type="PANTHER" id="PTHR30368">
    <property type="entry name" value="SULFATE-BINDING PROTEIN"/>
    <property type="match status" value="1"/>
</dbReference>
<dbReference type="InterPro" id="IPR005669">
    <property type="entry name" value="Thiosulph/SO4-bd"/>
</dbReference>
<dbReference type="Gene3D" id="3.40.190.10">
    <property type="entry name" value="Periplasmic binding protein-like II"/>
    <property type="match status" value="2"/>
</dbReference>
<dbReference type="NCBIfam" id="NF008022">
    <property type="entry name" value="PRK10752.1"/>
    <property type="match status" value="1"/>
</dbReference>
<gene>
    <name evidence="6" type="primary">sbp</name>
    <name evidence="6" type="ORF">NCTC12020_01374</name>
</gene>
<dbReference type="RefSeq" id="WP_218564762.1">
    <property type="nucleotide sequence ID" value="NZ_UHIO01000001.1"/>
</dbReference>
<keyword evidence="4" id="KW-0732">Signal</keyword>